<reference evidence="1" key="1">
    <citation type="submission" date="2022-08" db="EMBL/GenBank/DDBJ databases">
        <title>Complete Genome Sequences of 2 Bosea sp. soil isolates.</title>
        <authorList>
            <person name="Alvarez Arevalo M."/>
            <person name="Sterndorff E.B."/>
            <person name="Faurdal D."/>
            <person name="Joergensen T.S."/>
            <person name="Weber T."/>
        </authorList>
    </citation>
    <scope>NUCLEOTIDE SEQUENCE</scope>
    <source>
        <strain evidence="1">NBC_00436</strain>
    </source>
</reference>
<dbReference type="EMBL" id="CP102774">
    <property type="protein sequence ID" value="UZF85339.1"/>
    <property type="molecule type" value="Genomic_DNA"/>
</dbReference>
<protein>
    <submittedName>
        <fullName evidence="1">Uncharacterized protein</fullName>
    </submittedName>
</protein>
<sequence length="558" mass="63652">MGTAAGFRDVEPLHELIDPPLDRLGEPLTFKACINAHGMYETMRFVLRLSPKNHEIMNSIEFGIRDFNDLTNEQIQCYSTYLHETVHWWQHVGSTSGLVLSLSYLAQTHSSLGELKNVLSQFGPKKSLKRFADEMLMNEGESAQSKLKSANISVNNALDVEYYKAFAMSPVSTAKWLGEQVHFECVGHGYSVAYGQLVGMIAKSVDPDFAVLPGGSHWDDNFLRLRNQKALGFYWGSPIRVPPLGIHAVYEGQARFIQLQFLNATRLNSPSVDDWRQWGYFEGIYVEAFDTFLNLTESAWPDTISDPIVSLFLLVCDLSINPSRGFPLEIEKFENFIDDVDVGIRFFKLSDAVRRNPDLKNSIKNHSREEYVNLSEKLAEAAKIDSPIKALETVLGWGEQIPGLKGLMEEHSKFEYNAENLPIRVLFSHFIAFARDKFRRPEFFCWPAAWLVGNPVGADVAALWLRHLSLFTDRGDKPGVYPRIWPDRDPAAVQETFETFYQSMALYNLTRQWILFDGPFKCNFEWLAEKYSQEQADSWASSVFKQVFGVDITDFSCY</sequence>
<organism evidence="1">
    <name type="scientific">Bosea sp. NBC_00436</name>
    <dbReference type="NCBI Taxonomy" id="2969620"/>
    <lineage>
        <taxon>Bacteria</taxon>
        <taxon>Pseudomonadati</taxon>
        <taxon>Pseudomonadota</taxon>
        <taxon>Alphaproteobacteria</taxon>
        <taxon>Hyphomicrobiales</taxon>
        <taxon>Boseaceae</taxon>
        <taxon>Bosea</taxon>
    </lineage>
</organism>
<gene>
    <name evidence="1" type="ORF">NWE54_16060</name>
</gene>
<accession>A0A9E7ZK67</accession>
<dbReference type="AlphaFoldDB" id="A0A9E7ZK67"/>
<proteinExistence type="predicted"/>
<evidence type="ECO:0000313" key="1">
    <source>
        <dbReference type="EMBL" id="UZF85339.1"/>
    </source>
</evidence>
<name>A0A9E7ZK67_9HYPH</name>